<keyword evidence="3" id="KW-1185">Reference proteome</keyword>
<comment type="caution">
    <text evidence="2">The sequence shown here is derived from an EMBL/GenBank/DDBJ whole genome shotgun (WGS) entry which is preliminary data.</text>
</comment>
<feature type="compositionally biased region" description="Polar residues" evidence="1">
    <location>
        <begin position="171"/>
        <end position="181"/>
    </location>
</feature>
<dbReference type="RefSeq" id="XP_058332800.1">
    <property type="nucleotide sequence ID" value="XM_058473797.1"/>
</dbReference>
<evidence type="ECO:0000313" key="2">
    <source>
        <dbReference type="EMBL" id="KAJ5239881.1"/>
    </source>
</evidence>
<name>A0A9W9P8E7_9EURO</name>
<proteinExistence type="predicted"/>
<sequence>MSTYTSEGTCNRVLDLLCLVDDGSNVLTVKMTLLLNGYMYPQADHLFNVETNLEPCLPLDPLSELTVRLQAQSVTQDGIVSKVSTLLRLLQDPSHLATIQIRANTSANDLAAINAEPLYILTTRFTNSPSLDGGSISNSPVSDDPDFSPTHDTILLAQNGQFPPLPLPQDLTGSPQAPQASQATFPFRQHPPTQLQSTVQQEEYNVGVDSQQPGPVASQSGFTAPSSTYVPRYWLRLRSASQTRRSPPKLMTRLLGPIRSSPGNSDYQMLRIPEASWNPRSQYSLPQELRRFLLLELKRNLADCPDCEVVLDFFEWRLWNVDSDPPGQPVTLAQFHGSLLNLITFLGNTYPGFFWTFDDDEMFINFALDRLENGELCSR</sequence>
<dbReference type="EMBL" id="JAPQKS010000003">
    <property type="protein sequence ID" value="KAJ5239881.1"/>
    <property type="molecule type" value="Genomic_DNA"/>
</dbReference>
<reference evidence="2" key="2">
    <citation type="journal article" date="2023" name="IMA Fungus">
        <title>Comparative genomic study of the Penicillium genus elucidates a diverse pangenome and 15 lateral gene transfer events.</title>
        <authorList>
            <person name="Petersen C."/>
            <person name="Sorensen T."/>
            <person name="Nielsen M.R."/>
            <person name="Sondergaard T.E."/>
            <person name="Sorensen J.L."/>
            <person name="Fitzpatrick D.A."/>
            <person name="Frisvad J.C."/>
            <person name="Nielsen K.L."/>
        </authorList>
    </citation>
    <scope>NUCLEOTIDE SEQUENCE</scope>
    <source>
        <strain evidence="2">IBT 19713</strain>
    </source>
</reference>
<gene>
    <name evidence="2" type="ORF">N7468_004500</name>
</gene>
<dbReference type="AlphaFoldDB" id="A0A9W9P8E7"/>
<accession>A0A9W9P8E7</accession>
<feature type="region of interest" description="Disordered" evidence="1">
    <location>
        <begin position="131"/>
        <end position="181"/>
    </location>
</feature>
<organism evidence="2 3">
    <name type="scientific">Penicillium chermesinum</name>
    <dbReference type="NCBI Taxonomy" id="63820"/>
    <lineage>
        <taxon>Eukaryota</taxon>
        <taxon>Fungi</taxon>
        <taxon>Dikarya</taxon>
        <taxon>Ascomycota</taxon>
        <taxon>Pezizomycotina</taxon>
        <taxon>Eurotiomycetes</taxon>
        <taxon>Eurotiomycetidae</taxon>
        <taxon>Eurotiales</taxon>
        <taxon>Aspergillaceae</taxon>
        <taxon>Penicillium</taxon>
    </lineage>
</organism>
<dbReference type="GeneID" id="83201100"/>
<evidence type="ECO:0000313" key="3">
    <source>
        <dbReference type="Proteomes" id="UP001150941"/>
    </source>
</evidence>
<feature type="compositionally biased region" description="Polar residues" evidence="1">
    <location>
        <begin position="131"/>
        <end position="141"/>
    </location>
</feature>
<protein>
    <submittedName>
        <fullName evidence="2">Uncharacterized protein</fullName>
    </submittedName>
</protein>
<reference evidence="2" key="1">
    <citation type="submission" date="2022-11" db="EMBL/GenBank/DDBJ databases">
        <authorList>
            <person name="Petersen C."/>
        </authorList>
    </citation>
    <scope>NUCLEOTIDE SEQUENCE</scope>
    <source>
        <strain evidence="2">IBT 19713</strain>
    </source>
</reference>
<evidence type="ECO:0000256" key="1">
    <source>
        <dbReference type="SAM" id="MobiDB-lite"/>
    </source>
</evidence>
<dbReference type="Proteomes" id="UP001150941">
    <property type="component" value="Unassembled WGS sequence"/>
</dbReference>